<evidence type="ECO:0000256" key="12">
    <source>
        <dbReference type="PIRNR" id="PIRNR000948"/>
    </source>
</evidence>
<comment type="function">
    <text evidence="12">Converts sphingomyelin to ceramide.</text>
</comment>
<evidence type="ECO:0000256" key="3">
    <source>
        <dbReference type="ARBA" id="ARBA00022525"/>
    </source>
</evidence>
<name>A0A3G5BIM6_DOLGE</name>
<dbReference type="GO" id="GO:0046513">
    <property type="term" value="P:ceramide biosynthetic process"/>
    <property type="evidence" value="ECO:0007669"/>
    <property type="project" value="TreeGrafter"/>
</dbReference>
<dbReference type="SUPFAM" id="SSF47862">
    <property type="entry name" value="Saposin"/>
    <property type="match status" value="1"/>
</dbReference>
<dbReference type="InterPro" id="IPR041805">
    <property type="entry name" value="ASMase/PPN1_MPP"/>
</dbReference>
<evidence type="ECO:0000256" key="15">
    <source>
        <dbReference type="SAM" id="SignalP"/>
    </source>
</evidence>
<feature type="signal peptide" evidence="15">
    <location>
        <begin position="1"/>
        <end position="17"/>
    </location>
</feature>
<evidence type="ECO:0000256" key="6">
    <source>
        <dbReference type="ARBA" id="ARBA00022801"/>
    </source>
</evidence>
<feature type="disulfide bond" evidence="14">
    <location>
        <begin position="586"/>
        <end position="590"/>
    </location>
</feature>
<evidence type="ECO:0000256" key="10">
    <source>
        <dbReference type="ARBA" id="ARBA00023295"/>
    </source>
</evidence>
<evidence type="ECO:0000256" key="11">
    <source>
        <dbReference type="ARBA" id="ARBA00047268"/>
    </source>
</evidence>
<dbReference type="InterPro" id="IPR008139">
    <property type="entry name" value="SaposinB_dom"/>
</dbReference>
<dbReference type="InterPro" id="IPR011160">
    <property type="entry name" value="Sphingomy_PDE"/>
</dbReference>
<feature type="binding site" evidence="13">
    <location>
        <position position="318"/>
    </location>
    <ligand>
        <name>Zn(2+)</name>
        <dbReference type="ChEBI" id="CHEBI:29105"/>
        <label>2</label>
    </ligand>
</feature>
<feature type="domain" description="Saposin B-type" evidence="16">
    <location>
        <begin position="80"/>
        <end position="167"/>
    </location>
</feature>
<dbReference type="PIRSF" id="PIRSF000948">
    <property type="entry name" value="Sphingomy_PDE"/>
    <property type="match status" value="1"/>
</dbReference>
<feature type="binding site" evidence="13">
    <location>
        <position position="278"/>
    </location>
    <ligand>
        <name>Zn(2+)</name>
        <dbReference type="ChEBI" id="CHEBI:29105"/>
        <label>1</label>
    </ligand>
</feature>
<dbReference type="GO" id="GO:0005615">
    <property type="term" value="C:extracellular space"/>
    <property type="evidence" value="ECO:0007669"/>
    <property type="project" value="TreeGrafter"/>
</dbReference>
<evidence type="ECO:0000256" key="2">
    <source>
        <dbReference type="ARBA" id="ARBA00008234"/>
    </source>
</evidence>
<dbReference type="GO" id="GO:0005764">
    <property type="term" value="C:lysosome"/>
    <property type="evidence" value="ECO:0007669"/>
    <property type="project" value="TreeGrafter"/>
</dbReference>
<keyword evidence="9" id="KW-0325">Glycoprotein</keyword>
<evidence type="ECO:0000256" key="8">
    <source>
        <dbReference type="ARBA" id="ARBA00023157"/>
    </source>
</evidence>
<dbReference type="InterPro" id="IPR004843">
    <property type="entry name" value="Calcineurin-like_PHP"/>
</dbReference>
<feature type="binding site" evidence="13">
    <location>
        <position position="460"/>
    </location>
    <ligand>
        <name>Zn(2+)</name>
        <dbReference type="ChEBI" id="CHEBI:29105"/>
        <label>2</label>
    </ligand>
</feature>
<keyword evidence="10 12" id="KW-0326">Glycosidase</keyword>
<organism evidence="17">
    <name type="scientific">Dolopus genitalis</name>
    <name type="common">Giant Australian assassin fly</name>
    <name type="synonym">Asilus genitalis</name>
    <dbReference type="NCBI Taxonomy" id="2488630"/>
    <lineage>
        <taxon>Eukaryota</taxon>
        <taxon>Metazoa</taxon>
        <taxon>Ecdysozoa</taxon>
        <taxon>Arthropoda</taxon>
        <taxon>Hexapoda</taxon>
        <taxon>Insecta</taxon>
        <taxon>Pterygota</taxon>
        <taxon>Neoptera</taxon>
        <taxon>Endopterygota</taxon>
        <taxon>Diptera</taxon>
        <taxon>Brachycera</taxon>
        <taxon>Muscomorpha</taxon>
        <taxon>Asiloidea</taxon>
        <taxon>Asilidae</taxon>
        <taxon>Asilinae</taxon>
        <taxon>Dolopus</taxon>
    </lineage>
</organism>
<accession>A0A3G5BIM6</accession>
<evidence type="ECO:0000256" key="13">
    <source>
        <dbReference type="PIRSR" id="PIRSR000948-1"/>
    </source>
</evidence>
<feature type="disulfide bond" evidence="14">
    <location>
        <begin position="220"/>
        <end position="225"/>
    </location>
</feature>
<keyword evidence="7 13" id="KW-0862">Zinc</keyword>
<feature type="binding site" evidence="13">
    <location>
        <position position="207"/>
    </location>
    <ligand>
        <name>Zn(2+)</name>
        <dbReference type="ChEBI" id="CHEBI:29105"/>
        <label>1</label>
    </ligand>
</feature>
<dbReference type="GO" id="GO:0016798">
    <property type="term" value="F:hydrolase activity, acting on glycosyl bonds"/>
    <property type="evidence" value="ECO:0007669"/>
    <property type="project" value="UniProtKB-KW"/>
</dbReference>
<reference evidence="17" key="1">
    <citation type="journal article" date="2018" name="Toxins">
        <title>Buzz kill: function and proteomic composition of venom from the giant assassin fly Dolopus genitalis (Diptera: Asilidae).</title>
        <authorList>
            <person name="Walker A.A."/>
            <person name="Dobson J."/>
            <person name="Jin J."/>
            <person name="Robinson S.D."/>
            <person name="Herzig V."/>
            <person name="Vetter I."/>
            <person name="King G.F."/>
            <person name="Fry B.G."/>
        </authorList>
    </citation>
    <scope>NUCLEOTIDE SEQUENCE</scope>
    <source>
        <strain evidence="17">Dg117</strain>
        <tissue evidence="17">Venom/thoracic glands</tissue>
    </source>
</reference>
<dbReference type="EMBL" id="MK075235">
    <property type="protein sequence ID" value="AYV99638.1"/>
    <property type="molecule type" value="mRNA"/>
</dbReference>
<keyword evidence="4 13" id="KW-0479">Metal-binding</keyword>
<keyword evidence="8 14" id="KW-1015">Disulfide bond</keyword>
<feature type="binding site" evidence="13">
    <location>
        <position position="205"/>
    </location>
    <ligand>
        <name>Zn(2+)</name>
        <dbReference type="ChEBI" id="CHEBI:29105"/>
        <label>1</label>
    </ligand>
</feature>
<comment type="cofactor">
    <cofactor evidence="13">
        <name>Zn(2+)</name>
        <dbReference type="ChEBI" id="CHEBI:29105"/>
    </cofactor>
    <text evidence="13">Binds 2 Zn(2+) ions per subunit.</text>
</comment>
<evidence type="ECO:0000256" key="4">
    <source>
        <dbReference type="ARBA" id="ARBA00022723"/>
    </source>
</evidence>
<protein>
    <recommendedName>
        <fullName evidence="12">Sphingomyelin phosphodiesterase</fullName>
        <ecNumber evidence="12">3.1.4.12</ecNumber>
    </recommendedName>
</protein>
<comment type="similarity">
    <text evidence="2 12">Belongs to the acid sphingomyelinase family.</text>
</comment>
<sequence length="656" mass="74748">MMQRIFVACLLVYGCAAVTDEYRDEFTSATRSMAKMLTNEVLVYGQTGNETIGLKTLVATLAHSGQIARTEVEHMSTKDQSFVCTICRSAINVILDVIKETNSKQTLKTILVEMCSKFKILEKEVCTNLFELNWPVWEYILSNKDHTVTDEGVCSVLLQASKCVTKEPQYNWSVEIDSNAGKITQSKPSQQSATDDDLVIVQISDIHFDPVYMTGSNAECTKPMCCSLDSNDPPHYAKAAGQWSDYRNCDTPMRLVEASLLQIKNQHPKIDYIYYTGDIVDHAVWRTSKSENTKSMQIIYGELKRVFGGVPVYSIIGNHESQPLNQFAPNNVPDEVSTKWLYNLLEVEWSKWITNSSAKETIKIGGYYTVLAQEGFRIIALNNNDCYTFNFWIFHDPSYLKKQLQWLHNTLLAAEKAKEHVHILAHVPSGAGSCLNTWSREFRRIIERFHPIIGGIFNGHTHKDEFSVVYSIEKPQRAINVAWNGGSITPYSYVNPNYRVYKVERKSYQVTEHDTWIFNLTAANLSPDKNPTWFKEYSFRQAYGINDLSPASLDKLLGTFSTDHELLKKYWEYKVKRGDPSLKMGCNQACLIKHLCQAATSQHNDQVRCDQLKVDYQRTLEGLPPVYKSAASHLKYSLQSVLFIVLFTLLSSVQYI</sequence>
<dbReference type="InterPro" id="IPR029052">
    <property type="entry name" value="Metallo-depent_PP-like"/>
</dbReference>
<dbReference type="PANTHER" id="PTHR10340">
    <property type="entry name" value="SPHINGOMYELIN PHOSPHODIESTERASE"/>
    <property type="match status" value="1"/>
</dbReference>
<dbReference type="Pfam" id="PF00149">
    <property type="entry name" value="Metallophos"/>
    <property type="match status" value="1"/>
</dbReference>
<feature type="binding site" evidence="13">
    <location>
        <position position="426"/>
    </location>
    <ligand>
        <name>Zn(2+)</name>
        <dbReference type="ChEBI" id="CHEBI:29105"/>
        <label>2</label>
    </ligand>
</feature>
<feature type="binding site" evidence="13">
    <location>
        <position position="278"/>
    </location>
    <ligand>
        <name>Zn(2+)</name>
        <dbReference type="ChEBI" id="CHEBI:29105"/>
        <label>2</label>
    </ligand>
</feature>
<evidence type="ECO:0000256" key="5">
    <source>
        <dbReference type="ARBA" id="ARBA00022729"/>
    </source>
</evidence>
<feature type="binding site" evidence="13">
    <location>
        <position position="462"/>
    </location>
    <ligand>
        <name>Zn(2+)</name>
        <dbReference type="ChEBI" id="CHEBI:29105"/>
        <label>1</label>
    </ligand>
</feature>
<feature type="disulfide bond" evidence="14">
    <location>
        <begin position="115"/>
        <end position="126"/>
    </location>
</feature>
<comment type="catalytic activity">
    <reaction evidence="11">
        <text>a sphingomyelin + H2O = phosphocholine + an N-acylsphing-4-enine + H(+)</text>
        <dbReference type="Rhea" id="RHEA:19253"/>
        <dbReference type="ChEBI" id="CHEBI:15377"/>
        <dbReference type="ChEBI" id="CHEBI:15378"/>
        <dbReference type="ChEBI" id="CHEBI:17636"/>
        <dbReference type="ChEBI" id="CHEBI:52639"/>
        <dbReference type="ChEBI" id="CHEBI:295975"/>
        <dbReference type="EC" id="3.1.4.12"/>
    </reaction>
    <physiologicalReaction direction="left-to-right" evidence="11">
        <dbReference type="Rhea" id="RHEA:19254"/>
    </physiologicalReaction>
</comment>
<evidence type="ECO:0000259" key="16">
    <source>
        <dbReference type="PROSITE" id="PS50015"/>
    </source>
</evidence>
<keyword evidence="3" id="KW-0964">Secreted</keyword>
<keyword evidence="6 12" id="KW-0378">Hydrolase</keyword>
<dbReference type="CDD" id="cd00842">
    <property type="entry name" value="MPP_ASMase"/>
    <property type="match status" value="1"/>
</dbReference>
<dbReference type="AlphaFoldDB" id="A0A3G5BIM6"/>
<feature type="disulfide bond" evidence="14">
    <location>
        <begin position="386"/>
        <end position="434"/>
    </location>
</feature>
<dbReference type="SUPFAM" id="SSF56300">
    <property type="entry name" value="Metallo-dependent phosphatases"/>
    <property type="match status" value="1"/>
</dbReference>
<dbReference type="PROSITE" id="PS50015">
    <property type="entry name" value="SAP_B"/>
    <property type="match status" value="1"/>
</dbReference>
<dbReference type="PROSITE" id="PS51257">
    <property type="entry name" value="PROKAR_LIPOPROTEIN"/>
    <property type="match status" value="1"/>
</dbReference>
<dbReference type="Gene3D" id="3.60.21.10">
    <property type="match status" value="2"/>
</dbReference>
<dbReference type="EC" id="3.1.4.12" evidence="12"/>
<dbReference type="GO" id="GO:0006685">
    <property type="term" value="P:sphingomyelin catabolic process"/>
    <property type="evidence" value="ECO:0007669"/>
    <property type="project" value="UniProtKB-UniRule"/>
</dbReference>
<evidence type="ECO:0000313" key="17">
    <source>
        <dbReference type="EMBL" id="AYV99638.1"/>
    </source>
</evidence>
<proteinExistence type="evidence at transcript level"/>
<feature type="chain" id="PRO_5018066671" description="Sphingomyelin phosphodiesterase" evidence="15">
    <location>
        <begin position="18"/>
        <end position="656"/>
    </location>
</feature>
<dbReference type="GO" id="GO:0061750">
    <property type="term" value="F:acid sphingomyelin phosphodiesterase activity"/>
    <property type="evidence" value="ECO:0007669"/>
    <property type="project" value="TreeGrafter"/>
</dbReference>
<dbReference type="InterPro" id="IPR011001">
    <property type="entry name" value="Saposin-like"/>
</dbReference>
<evidence type="ECO:0000256" key="14">
    <source>
        <dbReference type="PIRSR" id="PIRSR000948-2"/>
    </source>
</evidence>
<dbReference type="Pfam" id="PF19272">
    <property type="entry name" value="ASMase_C"/>
    <property type="match status" value="1"/>
</dbReference>
<feature type="disulfide bond" evidence="14">
    <location>
        <begin position="226"/>
        <end position="249"/>
    </location>
</feature>
<dbReference type="InterPro" id="IPR045473">
    <property type="entry name" value="ASM_C"/>
</dbReference>
<evidence type="ECO:0000256" key="1">
    <source>
        <dbReference type="ARBA" id="ARBA00004613"/>
    </source>
</evidence>
<keyword evidence="5 15" id="KW-0732">Signal</keyword>
<evidence type="ECO:0000256" key="9">
    <source>
        <dbReference type="ARBA" id="ARBA00023180"/>
    </source>
</evidence>
<dbReference type="GO" id="GO:0046872">
    <property type="term" value="F:metal ion binding"/>
    <property type="evidence" value="ECO:0007669"/>
    <property type="project" value="UniProtKB-KW"/>
</dbReference>
<dbReference type="GO" id="GO:0016020">
    <property type="term" value="C:membrane"/>
    <property type="evidence" value="ECO:0007669"/>
    <property type="project" value="GOC"/>
</dbReference>
<comment type="subcellular location">
    <subcellularLocation>
        <location evidence="1">Secreted</location>
    </subcellularLocation>
</comment>
<dbReference type="PANTHER" id="PTHR10340:SF29">
    <property type="entry name" value="SPHINGOMYELIN PHOSPHODIESTERASE"/>
    <property type="match status" value="1"/>
</dbReference>
<evidence type="ECO:0000256" key="7">
    <source>
        <dbReference type="ARBA" id="ARBA00022833"/>
    </source>
</evidence>